<comment type="caution">
    <text evidence="2">The sequence shown here is derived from an EMBL/GenBank/DDBJ whole genome shotgun (WGS) entry which is preliminary data.</text>
</comment>
<accession>A0ABX0N7P4</accession>
<organism evidence="2 3">
    <name type="scientific">Massilia frigida</name>
    <dbReference type="NCBI Taxonomy" id="2609281"/>
    <lineage>
        <taxon>Bacteria</taxon>
        <taxon>Pseudomonadati</taxon>
        <taxon>Pseudomonadota</taxon>
        <taxon>Betaproteobacteria</taxon>
        <taxon>Burkholderiales</taxon>
        <taxon>Oxalobacteraceae</taxon>
        <taxon>Telluria group</taxon>
        <taxon>Massilia</taxon>
    </lineage>
</organism>
<evidence type="ECO:0000256" key="1">
    <source>
        <dbReference type="SAM" id="SignalP"/>
    </source>
</evidence>
<feature type="chain" id="PRO_5045774868" evidence="1">
    <location>
        <begin position="20"/>
        <end position="405"/>
    </location>
</feature>
<reference evidence="2 3" key="1">
    <citation type="submission" date="2019-10" db="EMBL/GenBank/DDBJ databases">
        <title>Taxonomy of Antarctic Massilia spp.: description of Massilia rubra sp. nov., Massilia aquatica sp. nov., Massilia mucilaginosa sp. nov., Massilia frigida sp. nov. isolated from streams, lakes and regoliths.</title>
        <authorList>
            <person name="Holochova P."/>
            <person name="Sedlacek I."/>
            <person name="Kralova S."/>
            <person name="Maslanova I."/>
            <person name="Busse H.-J."/>
            <person name="Stankova E."/>
            <person name="Vrbovska V."/>
            <person name="Kovarovic V."/>
            <person name="Bartak M."/>
            <person name="Svec P."/>
            <person name="Pantucek R."/>
        </authorList>
    </citation>
    <scope>NUCLEOTIDE SEQUENCE [LARGE SCALE GENOMIC DNA]</scope>
    <source>
        <strain evidence="2 3">CCM 8695</strain>
    </source>
</reference>
<keyword evidence="1" id="KW-0732">Signal</keyword>
<gene>
    <name evidence="2" type="ORF">F2P44_02055</name>
</gene>
<proteinExistence type="predicted"/>
<name>A0ABX0N7P4_9BURK</name>
<keyword evidence="3" id="KW-1185">Reference proteome</keyword>
<dbReference type="Proteomes" id="UP000621455">
    <property type="component" value="Unassembled WGS sequence"/>
</dbReference>
<dbReference type="InterPro" id="IPR014262">
    <property type="entry name" value="HAF_rpt"/>
</dbReference>
<sequence>MVAPAFLFALALAPLASVAASRYALTPLPPNTNPLGINNAGQIVGDHASEGGRRGFVWSGGTLAAIGTFGGPDSSAAAINQHGQATGHASLPGGEARAFRYAGGKLAALAIPGSTNSLGTAINDAGLVAGQYQTGTPAYRAFLYNGAASTDRATLGGDFAYAAGINTGGQVVGVSALDESSPFLAHAFLYANGKMSDLGTLGGSYSAAAAINDAGTVVGNAWVQGSAHAFVYAKGKMTDLGTLGGRRSYANAVNLGGQVVGRSDSPGDAGSLAFLYEGAGLIDINTLIDPALGYTVLNATGINDSGQIAAYGCRADGSECGGLLLQPAPAPEAATWAMLLAGLGVLGWCRLRTGRMTYHRVCGAVARTMAACPLSRNPPCRLPFLCLHSRCCYRPPPAPPYRSTP</sequence>
<dbReference type="RefSeq" id="WP_167084540.1">
    <property type="nucleotide sequence ID" value="NZ_WHJG01000001.1"/>
</dbReference>
<dbReference type="EMBL" id="WHJG01000001">
    <property type="protein sequence ID" value="NHZ78083.1"/>
    <property type="molecule type" value="Genomic_DNA"/>
</dbReference>
<protein>
    <submittedName>
        <fullName evidence="2">DUF3466 family protein</fullName>
    </submittedName>
</protein>
<feature type="signal peptide" evidence="1">
    <location>
        <begin position="1"/>
        <end position="19"/>
    </location>
</feature>
<dbReference type="NCBIfam" id="TIGR02913">
    <property type="entry name" value="HAF_rpt"/>
    <property type="match status" value="3"/>
</dbReference>
<evidence type="ECO:0000313" key="2">
    <source>
        <dbReference type="EMBL" id="NHZ78083.1"/>
    </source>
</evidence>
<evidence type="ECO:0000313" key="3">
    <source>
        <dbReference type="Proteomes" id="UP000621455"/>
    </source>
</evidence>